<gene>
    <name evidence="1" type="ORF">B5G26_12070</name>
</gene>
<name>A0A1Y3TX83_9FIRM</name>
<dbReference type="EMBL" id="NFHM01000021">
    <property type="protein sequence ID" value="OUN41174.1"/>
    <property type="molecule type" value="Genomic_DNA"/>
</dbReference>
<evidence type="ECO:0000313" key="1">
    <source>
        <dbReference type="EMBL" id="OUN41174.1"/>
    </source>
</evidence>
<keyword evidence="1" id="KW-0378">Hydrolase</keyword>
<proteinExistence type="predicted"/>
<dbReference type="PANTHER" id="PTHR31118:SF12">
    <property type="entry name" value="CYCLASE-LIKE PROTEIN 2"/>
    <property type="match status" value="1"/>
</dbReference>
<dbReference type="SUPFAM" id="SSF102198">
    <property type="entry name" value="Putative cyclase"/>
    <property type="match status" value="1"/>
</dbReference>
<dbReference type="PANTHER" id="PTHR31118">
    <property type="entry name" value="CYCLASE-LIKE PROTEIN 2"/>
    <property type="match status" value="1"/>
</dbReference>
<reference evidence="2" key="1">
    <citation type="submission" date="2017-04" db="EMBL/GenBank/DDBJ databases">
        <title>Function of individual gut microbiota members based on whole genome sequencing of pure cultures obtained from chicken caecum.</title>
        <authorList>
            <person name="Medvecky M."/>
            <person name="Cejkova D."/>
            <person name="Polansky O."/>
            <person name="Karasova D."/>
            <person name="Kubasova T."/>
            <person name="Cizek A."/>
            <person name="Rychlik I."/>
        </authorList>
    </citation>
    <scope>NUCLEOTIDE SEQUENCE [LARGE SCALE GENOMIC DNA]</scope>
    <source>
        <strain evidence="2">An75</strain>
    </source>
</reference>
<dbReference type="Gene3D" id="3.50.30.50">
    <property type="entry name" value="Putative cyclase"/>
    <property type="match status" value="1"/>
</dbReference>
<accession>A0A1Y3TX83</accession>
<evidence type="ECO:0000313" key="2">
    <source>
        <dbReference type="Proteomes" id="UP000195455"/>
    </source>
</evidence>
<dbReference type="Proteomes" id="UP000195455">
    <property type="component" value="Unassembled WGS sequence"/>
</dbReference>
<dbReference type="AlphaFoldDB" id="A0A1Y3TX83"/>
<dbReference type="GO" id="GO:0019441">
    <property type="term" value="P:L-tryptophan catabolic process to kynurenine"/>
    <property type="evidence" value="ECO:0007669"/>
    <property type="project" value="InterPro"/>
</dbReference>
<dbReference type="InterPro" id="IPR007325">
    <property type="entry name" value="KFase/CYL"/>
</dbReference>
<dbReference type="InterPro" id="IPR037175">
    <property type="entry name" value="KFase_sf"/>
</dbReference>
<sequence length="214" mass="24442">MKVIDLTQAISPEMPVYPGTETPDFVDANTYDRDGFKETKISFYTHTGTHVDPPVHLFPNRTALDEFPISQFIGKALVIDCTMLQEGEYITKEQLLPYANQVEQADFLLFHLGWDKYWGSSKYFEEYPCIDEEVLSFIMNSSLKGIGFDTIGLDPVSDLNLTRHRALFAKKDILNIENLKNLHLCGSELFWFSCFPLKIENADGSPVRAVAWFI</sequence>
<comment type="caution">
    <text evidence="1">The sequence shown here is derived from an EMBL/GenBank/DDBJ whole genome shotgun (WGS) entry which is preliminary data.</text>
</comment>
<protein>
    <submittedName>
        <fullName evidence="1">Hydrolase</fullName>
    </submittedName>
</protein>
<dbReference type="Pfam" id="PF04199">
    <property type="entry name" value="Cyclase"/>
    <property type="match status" value="1"/>
</dbReference>
<dbReference type="RefSeq" id="WP_022254087.1">
    <property type="nucleotide sequence ID" value="NZ_JBKYBB010000002.1"/>
</dbReference>
<organism evidence="1 2">
    <name type="scientific">Anaerotignum lactatifermentans</name>
    <dbReference type="NCBI Taxonomy" id="160404"/>
    <lineage>
        <taxon>Bacteria</taxon>
        <taxon>Bacillati</taxon>
        <taxon>Bacillota</taxon>
        <taxon>Clostridia</taxon>
        <taxon>Lachnospirales</taxon>
        <taxon>Anaerotignaceae</taxon>
        <taxon>Anaerotignum</taxon>
    </lineage>
</organism>
<dbReference type="GO" id="GO:0004061">
    <property type="term" value="F:arylformamidase activity"/>
    <property type="evidence" value="ECO:0007669"/>
    <property type="project" value="InterPro"/>
</dbReference>